<evidence type="ECO:0000256" key="1">
    <source>
        <dbReference type="SAM" id="MobiDB-lite"/>
    </source>
</evidence>
<reference evidence="2" key="1">
    <citation type="journal article" date="2021" name="Mol. Ecol. Resour.">
        <title>Apolygus lucorum genome provides insights into omnivorousness and mesophyll feeding.</title>
        <authorList>
            <person name="Liu Y."/>
            <person name="Liu H."/>
            <person name="Wang H."/>
            <person name="Huang T."/>
            <person name="Liu B."/>
            <person name="Yang B."/>
            <person name="Yin L."/>
            <person name="Li B."/>
            <person name="Zhang Y."/>
            <person name="Zhang S."/>
            <person name="Jiang F."/>
            <person name="Zhang X."/>
            <person name="Ren Y."/>
            <person name="Wang B."/>
            <person name="Wang S."/>
            <person name="Lu Y."/>
            <person name="Wu K."/>
            <person name="Fan W."/>
            <person name="Wang G."/>
        </authorList>
    </citation>
    <scope>NUCLEOTIDE SEQUENCE</scope>
    <source>
        <strain evidence="2">12Hb</strain>
    </source>
</reference>
<sequence length="352" mass="39419">MGYTMSASLKKETVKSSKNLSKIDKIHPLVVDPVGKYVIKKFAGRPRPQPHRCSSPILPRNQNHASENLDVRRTSTNTVDVINLKVKSPSWVKTARICRDRDAWEETGKVSSIQDVEVITPSSLITCKGSRTTHSRPVKNCMENTVLRYRKHVSEYSFKSPFPIHKLARNSSSDSFVNSLTSFQPTLVCSCTLSAQVSRDPQYLPRVIVKDSANFAKFRRDLQNIESPVLNYDTNSAKTINKARQAEGSLRPPTACRVKSTNSTSNHHELSKFGKIVPVRTTKRPLKSDNSLYSVAIPEEAEGHSKIPEPTQCILNDNYTVKRIIYTLENNLENSSSRNRSPKTRITPGVGG</sequence>
<keyword evidence="3" id="KW-1185">Reference proteome</keyword>
<organism evidence="2 3">
    <name type="scientific">Apolygus lucorum</name>
    <name type="common">Small green plant bug</name>
    <name type="synonym">Lygocoris lucorum</name>
    <dbReference type="NCBI Taxonomy" id="248454"/>
    <lineage>
        <taxon>Eukaryota</taxon>
        <taxon>Metazoa</taxon>
        <taxon>Ecdysozoa</taxon>
        <taxon>Arthropoda</taxon>
        <taxon>Hexapoda</taxon>
        <taxon>Insecta</taxon>
        <taxon>Pterygota</taxon>
        <taxon>Neoptera</taxon>
        <taxon>Paraneoptera</taxon>
        <taxon>Hemiptera</taxon>
        <taxon>Heteroptera</taxon>
        <taxon>Panheteroptera</taxon>
        <taxon>Cimicomorpha</taxon>
        <taxon>Miridae</taxon>
        <taxon>Mirini</taxon>
        <taxon>Apolygus</taxon>
    </lineage>
</organism>
<comment type="caution">
    <text evidence="2">The sequence shown here is derived from an EMBL/GenBank/DDBJ whole genome shotgun (WGS) entry which is preliminary data.</text>
</comment>
<protein>
    <submittedName>
        <fullName evidence="2">Uncharacterized protein</fullName>
    </submittedName>
</protein>
<feature type="region of interest" description="Disordered" evidence="1">
    <location>
        <begin position="333"/>
        <end position="352"/>
    </location>
</feature>
<accession>A0A8S9X5W3</accession>
<gene>
    <name evidence="2" type="ORF">GE061_002733</name>
</gene>
<evidence type="ECO:0000313" key="2">
    <source>
        <dbReference type="EMBL" id="KAF6204392.1"/>
    </source>
</evidence>
<proteinExistence type="predicted"/>
<dbReference type="EMBL" id="WIXP02000010">
    <property type="protein sequence ID" value="KAF6204392.1"/>
    <property type="molecule type" value="Genomic_DNA"/>
</dbReference>
<name>A0A8S9X5W3_APOLU</name>
<dbReference type="AlphaFoldDB" id="A0A8S9X5W3"/>
<evidence type="ECO:0000313" key="3">
    <source>
        <dbReference type="Proteomes" id="UP000466442"/>
    </source>
</evidence>
<feature type="region of interest" description="Disordered" evidence="1">
    <location>
        <begin position="247"/>
        <end position="269"/>
    </location>
</feature>
<dbReference type="Proteomes" id="UP000466442">
    <property type="component" value="Unassembled WGS sequence"/>
</dbReference>